<evidence type="ECO:0000313" key="3">
    <source>
        <dbReference type="EMBL" id="KER32256.1"/>
    </source>
</evidence>
<keyword evidence="2" id="KW-0963">Cytoplasm</keyword>
<evidence type="ECO:0000256" key="1">
    <source>
        <dbReference type="ARBA" id="ARBA00004496"/>
    </source>
</evidence>
<evidence type="ECO:0000313" key="4">
    <source>
        <dbReference type="Proteomes" id="UP000054324"/>
    </source>
</evidence>
<accession>A0A074ZYW3</accession>
<dbReference type="KEGG" id="ovi:T265_01684"/>
<dbReference type="GO" id="GO:0034709">
    <property type="term" value="C:methylosome"/>
    <property type="evidence" value="ECO:0007669"/>
    <property type="project" value="TreeGrafter"/>
</dbReference>
<dbReference type="InterPro" id="IPR052139">
    <property type="entry name" value="Methylosome_Comp_WDR77"/>
</dbReference>
<dbReference type="InterPro" id="IPR015943">
    <property type="entry name" value="WD40/YVTN_repeat-like_dom_sf"/>
</dbReference>
<dbReference type="AlphaFoldDB" id="A0A074ZYW3"/>
<dbReference type="InterPro" id="IPR036322">
    <property type="entry name" value="WD40_repeat_dom_sf"/>
</dbReference>
<dbReference type="PANTHER" id="PTHR46853:SF1">
    <property type="entry name" value="METHYLOSOME PROTEIN 50"/>
    <property type="match status" value="1"/>
</dbReference>
<dbReference type="PANTHER" id="PTHR46853">
    <property type="entry name" value="METHYLOSOME PROTEIN 50"/>
    <property type="match status" value="1"/>
</dbReference>
<dbReference type="OrthoDB" id="6222656at2759"/>
<reference evidence="3 4" key="1">
    <citation type="submission" date="2013-11" db="EMBL/GenBank/DDBJ databases">
        <title>Opisthorchis viverrini - life in the bile duct.</title>
        <authorList>
            <person name="Young N.D."/>
            <person name="Nagarajan N."/>
            <person name="Lin S.J."/>
            <person name="Korhonen P.K."/>
            <person name="Jex A.R."/>
            <person name="Hall R.S."/>
            <person name="Safavi-Hemami H."/>
            <person name="Kaewkong W."/>
            <person name="Bertrand D."/>
            <person name="Gao S."/>
            <person name="Seet Q."/>
            <person name="Wongkham S."/>
            <person name="Teh B.T."/>
            <person name="Wongkham C."/>
            <person name="Intapan P.M."/>
            <person name="Maleewong W."/>
            <person name="Yang X."/>
            <person name="Hu M."/>
            <person name="Wang Z."/>
            <person name="Hofmann A."/>
            <person name="Sternberg P.W."/>
            <person name="Tan P."/>
            <person name="Wang J."/>
            <person name="Gasser R.B."/>
        </authorList>
    </citation>
    <scope>NUCLEOTIDE SEQUENCE [LARGE SCALE GENOMIC DNA]</scope>
</reference>
<dbReference type="CDD" id="cd06463">
    <property type="entry name" value="p23_like"/>
    <property type="match status" value="1"/>
</dbReference>
<keyword evidence="4" id="KW-1185">Reference proteome</keyword>
<gene>
    <name evidence="3" type="ORF">T265_01684</name>
</gene>
<dbReference type="EMBL" id="KL596636">
    <property type="protein sequence ID" value="KER32256.1"/>
    <property type="molecule type" value="Genomic_DNA"/>
</dbReference>
<dbReference type="GO" id="GO:0007309">
    <property type="term" value="P:oocyte axis specification"/>
    <property type="evidence" value="ECO:0007669"/>
    <property type="project" value="TreeGrafter"/>
</dbReference>
<dbReference type="Gene3D" id="2.130.10.10">
    <property type="entry name" value="YVTN repeat-like/Quinoprotein amine dehydrogenase"/>
    <property type="match status" value="1"/>
</dbReference>
<dbReference type="InterPro" id="IPR008978">
    <property type="entry name" value="HSP20-like_chaperone"/>
</dbReference>
<dbReference type="GeneID" id="20315872"/>
<dbReference type="SUPFAM" id="SSF50978">
    <property type="entry name" value="WD40 repeat-like"/>
    <property type="match status" value="1"/>
</dbReference>
<dbReference type="Proteomes" id="UP000054324">
    <property type="component" value="Unassembled WGS sequence"/>
</dbReference>
<protein>
    <submittedName>
        <fullName evidence="3">Uncharacterized protein</fullName>
    </submittedName>
</protein>
<evidence type="ECO:0000256" key="2">
    <source>
        <dbReference type="ARBA" id="ARBA00022490"/>
    </source>
</evidence>
<dbReference type="CTD" id="20315872"/>
<name>A0A074ZYW3_OPIVI</name>
<comment type="subcellular location">
    <subcellularLocation>
        <location evidence="1">Cytoplasm</location>
    </subcellularLocation>
</comment>
<dbReference type="SUPFAM" id="SSF49764">
    <property type="entry name" value="HSP20-like chaperones"/>
    <property type="match status" value="1"/>
</dbReference>
<proteinExistence type="predicted"/>
<sequence length="702" mass="76104">MLLYGSETWPLRAEDIRNQYAYDSRTERCMNETRMSSCSYPPNVSSFSHRLITPMVASGLMMSDFQSADSPMYGDKIMLPIYSALGLCNGTLLVGLSSSFGNYWTGGLGIYRHFEDELEPNSSHSTLDLTGSLEVFTPFEASVASTAILGGSGLRHITSAAVGLDDGSIHLLRLASKEADTQGNQEESGQLALSVNSATYHDAAIQRLVDGEKNLVSLDVDGAVKIWDVESLIPISSWSIASSSWPLGGRALPPDVSFSPESMMLATVLPCDTFRQLALWDLRSSLLRGPSLRCSNMLDSSSTDLPSSVAWLSSNLLLLGTFHGTAHICDIRNLPAPGKSNSVESMDVGHWLNDGLPNAGDNGSKQILQVVTQTSTNHSVSQFVALVGLAGSVVVLQVDPVSRPSLLYSYHNKQSPSPTSHIRRGTGLFLPTVDASNWRLLHSTGLPQSTCTAKPTTDQPGSLLVHSGMSPSFLPTSSVRHVRCLTSVEQNNDIHYFIHSVVASDLRPFESVFGLITIVPYIFIKETTHKVAENSSTAHDRFRPSWDSLAPKWAKPVYSCRRIFSNLATIPTISVEEVGSTDVRIVFILSEMRAPRHGCSGICAPGCSGPFHVTDASGDTGRVTEVLANGSLEATLTPRTLSARCSLDNPNKTYLREFKEFPSDVVPAQSRFQIKNGQLIVRLRKAPGSKSWVGVLKTTGLR</sequence>
<organism evidence="3 4">
    <name type="scientific">Opisthorchis viverrini</name>
    <name type="common">Southeast Asian liver fluke</name>
    <dbReference type="NCBI Taxonomy" id="6198"/>
    <lineage>
        <taxon>Eukaryota</taxon>
        <taxon>Metazoa</taxon>
        <taxon>Spiralia</taxon>
        <taxon>Lophotrochozoa</taxon>
        <taxon>Platyhelminthes</taxon>
        <taxon>Trematoda</taxon>
        <taxon>Digenea</taxon>
        <taxon>Opisthorchiida</taxon>
        <taxon>Opisthorchiata</taxon>
        <taxon>Opisthorchiidae</taxon>
        <taxon>Opisthorchis</taxon>
    </lineage>
</organism>
<dbReference type="RefSeq" id="XP_009164014.1">
    <property type="nucleotide sequence ID" value="XM_009165750.1"/>
</dbReference>